<dbReference type="Proteomes" id="UP000305948">
    <property type="component" value="Unassembled WGS sequence"/>
</dbReference>
<proteinExistence type="predicted"/>
<reference evidence="1 2" key="1">
    <citation type="journal article" date="2019" name="Nat. Ecol. Evol.">
        <title>Megaphylogeny resolves global patterns of mushroom evolution.</title>
        <authorList>
            <person name="Varga T."/>
            <person name="Krizsan K."/>
            <person name="Foldi C."/>
            <person name="Dima B."/>
            <person name="Sanchez-Garcia M."/>
            <person name="Sanchez-Ramirez S."/>
            <person name="Szollosi G.J."/>
            <person name="Szarkandi J.G."/>
            <person name="Papp V."/>
            <person name="Albert L."/>
            <person name="Andreopoulos W."/>
            <person name="Angelini C."/>
            <person name="Antonin V."/>
            <person name="Barry K.W."/>
            <person name="Bougher N.L."/>
            <person name="Buchanan P."/>
            <person name="Buyck B."/>
            <person name="Bense V."/>
            <person name="Catcheside P."/>
            <person name="Chovatia M."/>
            <person name="Cooper J."/>
            <person name="Damon W."/>
            <person name="Desjardin D."/>
            <person name="Finy P."/>
            <person name="Geml J."/>
            <person name="Haridas S."/>
            <person name="Hughes K."/>
            <person name="Justo A."/>
            <person name="Karasinski D."/>
            <person name="Kautmanova I."/>
            <person name="Kiss B."/>
            <person name="Kocsube S."/>
            <person name="Kotiranta H."/>
            <person name="LaButti K.M."/>
            <person name="Lechner B.E."/>
            <person name="Liimatainen K."/>
            <person name="Lipzen A."/>
            <person name="Lukacs Z."/>
            <person name="Mihaltcheva S."/>
            <person name="Morgado L.N."/>
            <person name="Niskanen T."/>
            <person name="Noordeloos M.E."/>
            <person name="Ohm R.A."/>
            <person name="Ortiz-Santana B."/>
            <person name="Ovrebo C."/>
            <person name="Racz N."/>
            <person name="Riley R."/>
            <person name="Savchenko A."/>
            <person name="Shiryaev A."/>
            <person name="Soop K."/>
            <person name="Spirin V."/>
            <person name="Szebenyi C."/>
            <person name="Tomsovsky M."/>
            <person name="Tulloss R.E."/>
            <person name="Uehling J."/>
            <person name="Grigoriev I.V."/>
            <person name="Vagvolgyi C."/>
            <person name="Papp T."/>
            <person name="Martin F.M."/>
            <person name="Miettinen O."/>
            <person name="Hibbett D.S."/>
            <person name="Nagy L.G."/>
        </authorList>
    </citation>
    <scope>NUCLEOTIDE SEQUENCE [LARGE SCALE GENOMIC DNA]</scope>
    <source>
        <strain evidence="1 2">OMC1185</strain>
    </source>
</reference>
<evidence type="ECO:0000313" key="1">
    <source>
        <dbReference type="EMBL" id="TFK51319.1"/>
    </source>
</evidence>
<organism evidence="1 2">
    <name type="scientific">Heliocybe sulcata</name>
    <dbReference type="NCBI Taxonomy" id="5364"/>
    <lineage>
        <taxon>Eukaryota</taxon>
        <taxon>Fungi</taxon>
        <taxon>Dikarya</taxon>
        <taxon>Basidiomycota</taxon>
        <taxon>Agaricomycotina</taxon>
        <taxon>Agaricomycetes</taxon>
        <taxon>Gloeophyllales</taxon>
        <taxon>Gloeophyllaceae</taxon>
        <taxon>Heliocybe</taxon>
    </lineage>
</organism>
<dbReference type="EMBL" id="ML213511">
    <property type="protein sequence ID" value="TFK51319.1"/>
    <property type="molecule type" value="Genomic_DNA"/>
</dbReference>
<accession>A0A5C3N0P9</accession>
<name>A0A5C3N0P9_9AGAM</name>
<protein>
    <submittedName>
        <fullName evidence="1">Uncharacterized protein</fullName>
    </submittedName>
</protein>
<dbReference type="AlphaFoldDB" id="A0A5C3N0P9"/>
<keyword evidence="2" id="KW-1185">Reference proteome</keyword>
<evidence type="ECO:0000313" key="2">
    <source>
        <dbReference type="Proteomes" id="UP000305948"/>
    </source>
</evidence>
<sequence>MCDSVSPAAISFSTGLTERCTKRGKGLGRLWFQSPVSRLGWDDTRWTTLTE</sequence>
<gene>
    <name evidence="1" type="ORF">OE88DRAFT_1659240</name>
</gene>